<comment type="caution">
    <text evidence="4">The sequence shown here is derived from an EMBL/GenBank/DDBJ whole genome shotgun (WGS) entry which is preliminary data.</text>
</comment>
<dbReference type="PANTHER" id="PTHR47839">
    <property type="entry name" value="DOMAIN PROTEIN, PUTATIVE (AFU_ORTHOLOGUE AFUA_6G04830)-RELATED"/>
    <property type="match status" value="1"/>
</dbReference>
<keyword evidence="5" id="KW-1185">Reference proteome</keyword>
<gene>
    <name evidence="4" type="ORF">PPACK8108_LOCUS5456</name>
</gene>
<dbReference type="NCBIfam" id="NF047352">
    <property type="entry name" value="P_loop_sacsin"/>
    <property type="match status" value="1"/>
</dbReference>
<dbReference type="Pfam" id="PF25794">
    <property type="entry name" value="SACS"/>
    <property type="match status" value="1"/>
</dbReference>
<feature type="coiled-coil region" evidence="1">
    <location>
        <begin position="1429"/>
        <end position="1458"/>
    </location>
</feature>
<dbReference type="Proteomes" id="UP001153365">
    <property type="component" value="Unassembled WGS sequence"/>
</dbReference>
<dbReference type="Gene3D" id="3.30.565.10">
    <property type="entry name" value="Histidine kinase-like ATPase, C-terminal domain"/>
    <property type="match status" value="1"/>
</dbReference>
<dbReference type="EMBL" id="CALTRL010001059">
    <property type="protein sequence ID" value="CAH7670729.1"/>
    <property type="molecule type" value="Genomic_DNA"/>
</dbReference>
<feature type="region of interest" description="Disordered" evidence="2">
    <location>
        <begin position="309"/>
        <end position="335"/>
    </location>
</feature>
<evidence type="ECO:0000256" key="1">
    <source>
        <dbReference type="SAM" id="Coils"/>
    </source>
</evidence>
<sequence>MSDFASALQGLPDEAVEVNQRALIDKVLARYSGENTVYRELLQNADDATASEVEIKFLTNLTDDGSSKQPDKTADGDQSSRSSSSKLPDLKTHLIARVIVRNNGIPFRDQDWARLRKIAEGNPDESKIGAFGVGFYALWSICDSPIVLSGSSIMGFNWSTKNPDQLVTRRGNNPSPSHWTTFVMDLRSPSPIPPPFEFSRFLATSLAFTTQIKTISMYFDNHLMCKLQKKHASPLPVSIPSNISLNAPMRMMKIQTVQQTSVQIDATVLRWTLMSLKAKTKTSVRNIASTASNSTSSFAIRMLSAFSKSSSSSSPSPSTDSSNNSQGSGSSNDSESLSELSASLFLRIVSGHVNVNVSSSFSSELERATKKPPPKKTQYDLIWINKDEFDAGKDSAKNPSSQSKLFSGDETARAVFDGLISNLDVQGRVFIGFPTHQTTGFSGSIAARFIPTVERESLDLQAKHVADWNRELLAIGGILARVVYEGEMKEVEALWKNNDSDSTRSSLISRSTHAMQFFTFYSSTPAGLVSLDTEDSFFRCDRNGTLTVPSSLGPTPASKVRLPNSELAGFIKNVPVLPIETSKEAHAMIGKLRERRLISEITLEDIFKELENRVLSVEEMRECFNWWISLTGLQGYDRLLVLRFLRCAVLKYEAPHQPHSVVPAPGSSPEILMPLSTALSFINIKTIPTDVPLPSHCLPFCLTKSMSSEALRNVFGFKELSILDFTKNLFSSDLKGVDNITQSPLLAEKLLNILAKSWTTISNEQQAEICSFLKDKEFIPTRHGIKKSSDAYHSNVTLFQDLSVVCLPSGTPVKGTLEKVLTAIGVRKHVELQMVFSRLLGSGEWNHTDLVKYLVSVRDTLTDLEIDRLKHTNWLPKHGEPQFQPPPGPDGKLRKPRTLRYTANQLYEPSPANQSLQLPLVDWPLKWRSSTEEAKLLFFLGLNKMPTIDVLLNIAATSKDSILREKALDFFLEHFSDYRATYRPSPQTPAFIPCNDGLCSPMNAFSNSEAAKMGFNTLKSQYLGDYQKFGIAQNPPSAELMRRLVDKPPKDVVKAKSVFEYLSTRVSDFSQSQLQILRSSSFIPIGTSEGSSFVTPASCFFKPLEAINNAPFKSLFTYIDFGDSAKPFLLACGVKNEPTVQEIAEMLIGDPAKFYGLAGSAEEYLQVLRNIAANEHLLGSRLRQSMQNSAFILGSRRVAPTSTTEINEKHGALDDDDDDDEMEAEQPFVHVLSLPRNVVIIDDSNSYSQFTSIIVACPQEEVFERLAESLGAPRLTRIVKESFRIERSIPEQNERTEEMRKLLLERTALFLHERQTGSRSDVIRDSEWLKKHLVVKQVERVSLQRDLNYCETRHSRVLQATATAAMDGRSTMVLYLVRKVEIDWFELASSVCKLILAHQKLSDSLFFMTILQTSLKNLKRRGVNVDRIVNARKAEREAAQQRLREEKLQRQLEETNVLDKDQLESYARDLEKQFPEAEPDFIRKALTAEKEDHFKNVKEKFSHGAYERKARTNPPPLLSPISQQQTGMFSSLRRKLLNQDSSNSINNEPPPYSKQINEPPESSRFPLVSSSEGSQPKTSSIRPPVQATPMSDIRNNLLKAIKVSRPENNSEIKTKIETKPVKESSQTYCDPKSAREDLSFLTNVKGLRFYISRKVGSGELVMMEYGDSLNRYAEKIIKPVGEVFGIDPRSLHIFYDLEGPVIAFNQSGSLFFNLRYYLAWYDEKVKNGNLIDGLIGTYSSFCHELAHNLVEDHNSEHEWWMSAFIEQYFMRLSSYINSISNINDIDNDSSTRSKNSNQTSLI</sequence>
<dbReference type="PANTHER" id="PTHR47839:SF1">
    <property type="entry name" value="DOMAIN PROTEIN, PUTATIVE (AFU_ORTHOLOGUE AFUA_6G04830)-RELATED"/>
    <property type="match status" value="1"/>
</dbReference>
<accession>A0AAV0AQQ7</accession>
<feature type="region of interest" description="Disordered" evidence="2">
    <location>
        <begin position="875"/>
        <end position="894"/>
    </location>
</feature>
<keyword evidence="1" id="KW-0175">Coiled coil</keyword>
<feature type="compositionally biased region" description="Polar residues" evidence="2">
    <location>
        <begin position="1568"/>
        <end position="1581"/>
    </location>
</feature>
<feature type="region of interest" description="Disordered" evidence="2">
    <location>
        <begin position="1540"/>
        <end position="1588"/>
    </location>
</feature>
<evidence type="ECO:0000313" key="4">
    <source>
        <dbReference type="EMBL" id="CAH7670729.1"/>
    </source>
</evidence>
<feature type="domain" description="Sacsin/Nov" evidence="3">
    <location>
        <begin position="23"/>
        <end position="154"/>
    </location>
</feature>
<protein>
    <recommendedName>
        <fullName evidence="3">Sacsin/Nov domain-containing protein</fullName>
    </recommendedName>
</protein>
<dbReference type="SUPFAM" id="SSF55874">
    <property type="entry name" value="ATPase domain of HSP90 chaperone/DNA topoisomerase II/histidine kinase"/>
    <property type="match status" value="1"/>
</dbReference>
<name>A0AAV0AQQ7_PHAPC</name>
<evidence type="ECO:0000256" key="2">
    <source>
        <dbReference type="SAM" id="MobiDB-lite"/>
    </source>
</evidence>
<dbReference type="Pfam" id="PF12449">
    <property type="entry name" value="DUF3684"/>
    <property type="match status" value="1"/>
</dbReference>
<evidence type="ECO:0000313" key="5">
    <source>
        <dbReference type="Proteomes" id="UP001153365"/>
    </source>
</evidence>
<reference evidence="4" key="1">
    <citation type="submission" date="2022-06" db="EMBL/GenBank/DDBJ databases">
        <authorList>
            <consortium name="SYNGENTA / RWTH Aachen University"/>
        </authorList>
    </citation>
    <scope>NUCLEOTIDE SEQUENCE</scope>
</reference>
<organism evidence="4 5">
    <name type="scientific">Phakopsora pachyrhizi</name>
    <name type="common">Asian soybean rust disease fungus</name>
    <dbReference type="NCBI Taxonomy" id="170000"/>
    <lineage>
        <taxon>Eukaryota</taxon>
        <taxon>Fungi</taxon>
        <taxon>Dikarya</taxon>
        <taxon>Basidiomycota</taxon>
        <taxon>Pucciniomycotina</taxon>
        <taxon>Pucciniomycetes</taxon>
        <taxon>Pucciniales</taxon>
        <taxon>Phakopsoraceae</taxon>
        <taxon>Phakopsora</taxon>
    </lineage>
</organism>
<dbReference type="InterPro" id="IPR022155">
    <property type="entry name" value="DUF3684"/>
</dbReference>
<proteinExistence type="predicted"/>
<feature type="compositionally biased region" description="Basic and acidic residues" evidence="2">
    <location>
        <begin position="65"/>
        <end position="75"/>
    </location>
</feature>
<feature type="region of interest" description="Disordered" evidence="2">
    <location>
        <begin position="62"/>
        <end position="86"/>
    </location>
</feature>
<dbReference type="InterPro" id="IPR058210">
    <property type="entry name" value="SACS/Nov_dom"/>
</dbReference>
<feature type="region of interest" description="Disordered" evidence="2">
    <location>
        <begin position="1505"/>
        <end position="1528"/>
    </location>
</feature>
<evidence type="ECO:0000259" key="3">
    <source>
        <dbReference type="Pfam" id="PF25794"/>
    </source>
</evidence>
<dbReference type="InterPro" id="IPR036890">
    <property type="entry name" value="HATPase_C_sf"/>
</dbReference>